<dbReference type="Proteomes" id="UP000076959">
    <property type="component" value="Unassembled WGS sequence"/>
</dbReference>
<comment type="caution">
    <text evidence="1">The sequence shown here is derived from an EMBL/GenBank/DDBJ whole genome shotgun (WGS) entry which is preliminary data.</text>
</comment>
<dbReference type="RefSeq" id="WP_063700348.1">
    <property type="nucleotide sequence ID" value="NZ_LUUB01000054.1"/>
</dbReference>
<reference evidence="1 2" key="1">
    <citation type="submission" date="2016-03" db="EMBL/GenBank/DDBJ databases">
        <title>Draft Genome Sequence of the Strain BR 10245 (Bradyrhizobium sp.) isolated from nodules of Centrolobium paraense.</title>
        <authorList>
            <person name="Simoes-Araujo J.L.Sr."/>
            <person name="Barauna A.C."/>
            <person name="Silva K."/>
            <person name="Zilli J.E."/>
        </authorList>
    </citation>
    <scope>NUCLEOTIDE SEQUENCE [LARGE SCALE GENOMIC DNA]</scope>
    <source>
        <strain evidence="1 2">BR 10245</strain>
    </source>
</reference>
<dbReference type="AlphaFoldDB" id="A0A176YSA2"/>
<protein>
    <submittedName>
        <fullName evidence="1">Uncharacterized protein</fullName>
    </submittedName>
</protein>
<dbReference type="EMBL" id="LUUB01000054">
    <property type="protein sequence ID" value="OAF10027.1"/>
    <property type="molecule type" value="Genomic_DNA"/>
</dbReference>
<proteinExistence type="predicted"/>
<gene>
    <name evidence="1" type="ORF">AYJ54_12665</name>
</gene>
<evidence type="ECO:0000313" key="2">
    <source>
        <dbReference type="Proteomes" id="UP000076959"/>
    </source>
</evidence>
<organism evidence="1 2">
    <name type="scientific">Bradyrhizobium centrolobii</name>
    <dbReference type="NCBI Taxonomy" id="1505087"/>
    <lineage>
        <taxon>Bacteria</taxon>
        <taxon>Pseudomonadati</taxon>
        <taxon>Pseudomonadota</taxon>
        <taxon>Alphaproteobacteria</taxon>
        <taxon>Hyphomicrobiales</taxon>
        <taxon>Nitrobacteraceae</taxon>
        <taxon>Bradyrhizobium</taxon>
    </lineage>
</organism>
<name>A0A176YSA2_9BRAD</name>
<keyword evidence="2" id="KW-1185">Reference proteome</keyword>
<sequence>MVLSLAERTEQLNAERRLLIKADRDIEEGWQRIRDQEERVRDLEAGGHDIRQAERLVDLLKQTLVEWERHRTLIEQRVTYLRQQVDPASPWDV</sequence>
<dbReference type="OrthoDB" id="8252277at2"/>
<accession>A0A176YSA2</accession>
<evidence type="ECO:0000313" key="1">
    <source>
        <dbReference type="EMBL" id="OAF10027.1"/>
    </source>
</evidence>